<keyword evidence="2" id="KW-1185">Reference proteome</keyword>
<sequence>MEEYSRPATLDDLKTLLRSLNQHHIDYFLIGGYALAAMDTTGRRLTFIVVPASATAGQRVKDALLILPDHAAKEIEPAWFEEGENIRVADAFVVDVMLNANGMTYDALRPYAETIEFEGIPVKTINLEGLLLTKQTLREKDVPDRIILERALEVLRASRRETESK</sequence>
<dbReference type="AlphaFoldDB" id="A0A0S4LMR2"/>
<dbReference type="InterPro" id="IPR043519">
    <property type="entry name" value="NT_sf"/>
</dbReference>
<gene>
    <name evidence="1" type="ORF">COMA2_30189</name>
</gene>
<evidence type="ECO:0000313" key="1">
    <source>
        <dbReference type="EMBL" id="CUS37300.1"/>
    </source>
</evidence>
<organism evidence="1 2">
    <name type="scientific">Candidatus Nitrospira nitrificans</name>
    <dbReference type="NCBI Taxonomy" id="1742973"/>
    <lineage>
        <taxon>Bacteria</taxon>
        <taxon>Pseudomonadati</taxon>
        <taxon>Nitrospirota</taxon>
        <taxon>Nitrospiria</taxon>
        <taxon>Nitrospirales</taxon>
        <taxon>Nitrospiraceae</taxon>
        <taxon>Nitrospira</taxon>
    </lineage>
</organism>
<dbReference type="RefSeq" id="WP_090899031.1">
    <property type="nucleotide sequence ID" value="NZ_CZPZ01000023.1"/>
</dbReference>
<dbReference type="STRING" id="1742973.COMA2_30189"/>
<evidence type="ECO:0000313" key="2">
    <source>
        <dbReference type="Proteomes" id="UP000198736"/>
    </source>
</evidence>
<dbReference type="Gene3D" id="3.30.460.40">
    <property type="match status" value="1"/>
</dbReference>
<proteinExistence type="predicted"/>
<reference evidence="2" key="1">
    <citation type="submission" date="2015-10" db="EMBL/GenBank/DDBJ databases">
        <authorList>
            <person name="Luecker S."/>
            <person name="Luecker S."/>
        </authorList>
    </citation>
    <scope>NUCLEOTIDE SEQUENCE [LARGE SCALE GENOMIC DNA]</scope>
</reference>
<dbReference type="EMBL" id="CZPZ01000023">
    <property type="protein sequence ID" value="CUS37300.1"/>
    <property type="molecule type" value="Genomic_DNA"/>
</dbReference>
<evidence type="ECO:0008006" key="3">
    <source>
        <dbReference type="Google" id="ProtNLM"/>
    </source>
</evidence>
<name>A0A0S4LMR2_9BACT</name>
<dbReference type="SUPFAM" id="SSF81301">
    <property type="entry name" value="Nucleotidyltransferase"/>
    <property type="match status" value="1"/>
</dbReference>
<dbReference type="OrthoDB" id="121150at2"/>
<dbReference type="Proteomes" id="UP000198736">
    <property type="component" value="Unassembled WGS sequence"/>
</dbReference>
<accession>A0A0S4LMR2</accession>
<protein>
    <recommendedName>
        <fullName evidence="3">Nucleotidyltransferase</fullName>
    </recommendedName>
</protein>